<protein>
    <recommendedName>
        <fullName evidence="6">C3H1-type domain-containing protein</fullName>
    </recommendedName>
</protein>
<reference evidence="7" key="2">
    <citation type="submission" date="2023-06" db="EMBL/GenBank/DDBJ databases">
        <authorList>
            <consortium name="Lawrence Berkeley National Laboratory"/>
            <person name="Haridas S."/>
            <person name="Hensen N."/>
            <person name="Bonometti L."/>
            <person name="Westerberg I."/>
            <person name="Brannstrom I.O."/>
            <person name="Guillou S."/>
            <person name="Cros-Aarteil S."/>
            <person name="Calhoun S."/>
            <person name="Kuo A."/>
            <person name="Mondo S."/>
            <person name="Pangilinan J."/>
            <person name="Riley R."/>
            <person name="Labutti K."/>
            <person name="Andreopoulos B."/>
            <person name="Lipzen A."/>
            <person name="Chen C."/>
            <person name="Yanf M."/>
            <person name="Daum C."/>
            <person name="Ng V."/>
            <person name="Clum A."/>
            <person name="Steindorff A."/>
            <person name="Ohm R."/>
            <person name="Martin F."/>
            <person name="Silar P."/>
            <person name="Natvig D."/>
            <person name="Lalanne C."/>
            <person name="Gautier V."/>
            <person name="Ament-Velasquez S.L."/>
            <person name="Kruys A."/>
            <person name="Hutchinson M.I."/>
            <person name="Powell A.J."/>
            <person name="Barry K."/>
            <person name="Miller A.N."/>
            <person name="Grigoriev I.V."/>
            <person name="Debuchy R."/>
            <person name="Gladieux P."/>
            <person name="Thoren M.H."/>
            <person name="Johannesson H."/>
        </authorList>
    </citation>
    <scope>NUCLEOTIDE SEQUENCE</scope>
    <source>
        <strain evidence="7">CBS 118394</strain>
    </source>
</reference>
<reference evidence="7" key="1">
    <citation type="journal article" date="2023" name="Mol. Phylogenet. Evol.">
        <title>Genome-scale phylogeny and comparative genomics of the fungal order Sordariales.</title>
        <authorList>
            <person name="Hensen N."/>
            <person name="Bonometti L."/>
            <person name="Westerberg I."/>
            <person name="Brannstrom I.O."/>
            <person name="Guillou S."/>
            <person name="Cros-Aarteil S."/>
            <person name="Calhoun S."/>
            <person name="Haridas S."/>
            <person name="Kuo A."/>
            <person name="Mondo S."/>
            <person name="Pangilinan J."/>
            <person name="Riley R."/>
            <person name="LaButti K."/>
            <person name="Andreopoulos B."/>
            <person name="Lipzen A."/>
            <person name="Chen C."/>
            <person name="Yan M."/>
            <person name="Daum C."/>
            <person name="Ng V."/>
            <person name="Clum A."/>
            <person name="Steindorff A."/>
            <person name="Ohm R.A."/>
            <person name="Martin F."/>
            <person name="Silar P."/>
            <person name="Natvig D.O."/>
            <person name="Lalanne C."/>
            <person name="Gautier V."/>
            <person name="Ament-Velasquez S.L."/>
            <person name="Kruys A."/>
            <person name="Hutchinson M.I."/>
            <person name="Powell A.J."/>
            <person name="Barry K."/>
            <person name="Miller A.N."/>
            <person name="Grigoriev I.V."/>
            <person name="Debuchy R."/>
            <person name="Gladieux P."/>
            <person name="Hiltunen Thoren M."/>
            <person name="Johannesson H."/>
        </authorList>
    </citation>
    <scope>NUCLEOTIDE SEQUENCE</scope>
    <source>
        <strain evidence="7">CBS 118394</strain>
    </source>
</reference>
<feature type="compositionally biased region" description="Polar residues" evidence="5">
    <location>
        <begin position="834"/>
        <end position="844"/>
    </location>
</feature>
<evidence type="ECO:0000313" key="7">
    <source>
        <dbReference type="EMBL" id="KAK3326379.1"/>
    </source>
</evidence>
<dbReference type="GO" id="GO:0008270">
    <property type="term" value="F:zinc ion binding"/>
    <property type="evidence" value="ECO:0007669"/>
    <property type="project" value="UniProtKB-KW"/>
</dbReference>
<comment type="caution">
    <text evidence="7">The sequence shown here is derived from an EMBL/GenBank/DDBJ whole genome shotgun (WGS) entry which is preliminary data.</text>
</comment>
<feature type="compositionally biased region" description="Basic and acidic residues" evidence="5">
    <location>
        <begin position="37"/>
        <end position="50"/>
    </location>
</feature>
<feature type="domain" description="C3H1-type" evidence="6">
    <location>
        <begin position="1451"/>
        <end position="1476"/>
    </location>
</feature>
<feature type="compositionally biased region" description="Basic and acidic residues" evidence="5">
    <location>
        <begin position="1424"/>
        <end position="1433"/>
    </location>
</feature>
<dbReference type="PROSITE" id="PS50103">
    <property type="entry name" value="ZF_C3H1"/>
    <property type="match status" value="1"/>
</dbReference>
<feature type="compositionally biased region" description="Polar residues" evidence="5">
    <location>
        <begin position="56"/>
        <end position="69"/>
    </location>
</feature>
<feature type="compositionally biased region" description="Basic and acidic residues" evidence="5">
    <location>
        <begin position="705"/>
        <end position="719"/>
    </location>
</feature>
<dbReference type="Proteomes" id="UP001283341">
    <property type="component" value="Unassembled WGS sequence"/>
</dbReference>
<feature type="compositionally biased region" description="Low complexity" evidence="5">
    <location>
        <begin position="293"/>
        <end position="308"/>
    </location>
</feature>
<feature type="region of interest" description="Disordered" evidence="5">
    <location>
        <begin position="896"/>
        <end position="921"/>
    </location>
</feature>
<feature type="compositionally biased region" description="Pro residues" evidence="5">
    <location>
        <begin position="1042"/>
        <end position="1053"/>
    </location>
</feature>
<gene>
    <name evidence="7" type="ORF">B0H66DRAFT_471523</name>
</gene>
<feature type="region of interest" description="Disordered" evidence="5">
    <location>
        <begin position="1"/>
        <end position="69"/>
    </location>
</feature>
<dbReference type="InterPro" id="IPR000571">
    <property type="entry name" value="Znf_CCCH"/>
</dbReference>
<dbReference type="InterPro" id="IPR036855">
    <property type="entry name" value="Znf_CCCH_sf"/>
</dbReference>
<feature type="region of interest" description="Disordered" evidence="5">
    <location>
        <begin position="804"/>
        <end position="882"/>
    </location>
</feature>
<evidence type="ECO:0000313" key="8">
    <source>
        <dbReference type="Proteomes" id="UP001283341"/>
    </source>
</evidence>
<dbReference type="EMBL" id="JAUEDM010000002">
    <property type="protein sequence ID" value="KAK3326379.1"/>
    <property type="molecule type" value="Genomic_DNA"/>
</dbReference>
<evidence type="ECO:0000256" key="2">
    <source>
        <dbReference type="ARBA" id="ARBA00022771"/>
    </source>
</evidence>
<feature type="region of interest" description="Disordered" evidence="5">
    <location>
        <begin position="705"/>
        <end position="780"/>
    </location>
</feature>
<sequence length="1476" mass="160914">MDQAHANGIGEWDPNNFGGETWDHHQFGGQALGFDPNHGHDPDNTYHTHTPDPFIGTSSQINPQLSAPDSQPSLYRQFDFYPPPADAWSAPAPTNAPYGHEPSLAEPYYASQHQPVDASRTVDSRFALVDPPQGDDYQDHHIPVQETQEALSHGFGGHVVHGTNQAPDNFIQENVHSWGQRIATPPAGYLPNREYENPLAPSQAVNQVNLPNQGPRGSPSSYPSVHGSVPSAVQHFQVNAHQPAETRQFQQQYVLPQNGQPVQGRPSVAQPPVPRNTGSPRVVSQPATQEVAVPQLQQQSQPQPQSVPQLLSKQLPPQKIPFTQPQVVQQQSAPSVPSPEKNSASGVKRRPVSEVQDSKVVAKKAKVLAGPANTGSPAAGGSQPDASSSNTPFFVDNEILSEAYGCDNCMWPGVPNLAIGEVPVKLKKGPPTKRYVIIAAKGGKDPLLPALPRGWTPAESLGNHADAYQNAKSDLDRQRADARLEIEMKRGGNEIPSDWWKKVPRGDSATEAKRMDIPPEPINTTIKASESLRIHPAHKSNRKLLLQVFDDYYPLILEKATELKNAPALEKLGKAVKSRAKNPASFGNAEFEALRQELEPLRKQLEAAIVEGLKNGDPRILKKIGEKSSVPIRLLNILINLINIGDSNSSLAKVILRLFGSFTSVKRSQLEQWKFPSTKAKLEVQGDAEVKELIAIIFANAEKNDDKDAGDAKTSEVKRVTKVANRVSSSSSGSKRAREDDANGDLRSSKKAATDSKPISSAASNGKTPATGTKASAAAVPIKAPTSKLSATAPATGTTIVQPKVRTGLLLPGKSRPVPKPVAKPEPLKADGQKTLSKSDTISKVQPVITKIEPPKPALSKPLAPASTAGTNKPKASDASQPSKFASLLAEIAEPKKVVAPTPPPLIAPDPNETEQEKVRRLRKEERRRLGLRVAFKSEDRLVEIREFTRHPEEMGRAGSVRDVKSDNKDKMEGMALKKGHAGEIRPWEEPIAVDFDDLPADKREQTYITRGGTKTFATEQQKFMEDREAKELMVIYTDPSDIPPTPKSPPYEPVLMYDDPSNGPDVRLPQTPEFAEVHHRMLDQAQQGFWRTVYAAQARLESQANPDYADFTKVLKSVSSIAESYNGYQTAPVTQSRNADARSETDPAKVEFRQQQVYQLLQSDRVKNFKELDPYDPARPKTRAADYVEDIVEQFRQSGLLISKQEVATPAAVVASQPVPQPAQDYSAAWAQYYAQQAHQGQQPSQQQQQWYAQQQPAAYVQSANPYLQAQTSQAPNLQQGADLSAILSALGNQQQAQQQVPAATDPAQVQALMAALGQPQGDQAAIAGLTGVGAPQDPQQAEYLMSLMKWAQQGGSSAPAATSAPTATAPYIGGAYPYGGLHPDRDRELRERDGYRDNNNNGKDRDHDNHHHNSNRGGVKNKNRDRDRDADGSGGDNVPEHLRGINRSLIGTKQCSFWARGQCAKGDKCTFRHD</sequence>
<organism evidence="7 8">
    <name type="scientific">Apodospora peruviana</name>
    <dbReference type="NCBI Taxonomy" id="516989"/>
    <lineage>
        <taxon>Eukaryota</taxon>
        <taxon>Fungi</taxon>
        <taxon>Dikarya</taxon>
        <taxon>Ascomycota</taxon>
        <taxon>Pezizomycotina</taxon>
        <taxon>Sordariomycetes</taxon>
        <taxon>Sordariomycetidae</taxon>
        <taxon>Sordariales</taxon>
        <taxon>Lasiosphaeriaceae</taxon>
        <taxon>Apodospora</taxon>
    </lineage>
</organism>
<keyword evidence="2 4" id="KW-0863">Zinc-finger</keyword>
<keyword evidence="8" id="KW-1185">Reference proteome</keyword>
<feature type="region of interest" description="Disordered" evidence="5">
    <location>
        <begin position="1393"/>
        <end position="1444"/>
    </location>
</feature>
<accession>A0AAE0IK23</accession>
<keyword evidence="1 4" id="KW-0479">Metal-binding</keyword>
<evidence type="ECO:0000256" key="3">
    <source>
        <dbReference type="ARBA" id="ARBA00022833"/>
    </source>
</evidence>
<feature type="compositionally biased region" description="Low complexity" evidence="5">
    <location>
        <begin position="858"/>
        <end position="867"/>
    </location>
</feature>
<feature type="zinc finger region" description="C3H1-type" evidence="4">
    <location>
        <begin position="1451"/>
        <end position="1476"/>
    </location>
</feature>
<name>A0AAE0IK23_9PEZI</name>
<feature type="compositionally biased region" description="Low complexity" evidence="5">
    <location>
        <begin position="324"/>
        <end position="339"/>
    </location>
</feature>
<evidence type="ECO:0000259" key="6">
    <source>
        <dbReference type="PROSITE" id="PS50103"/>
    </source>
</evidence>
<feature type="compositionally biased region" description="Basic residues" evidence="5">
    <location>
        <begin position="1414"/>
        <end position="1423"/>
    </location>
</feature>
<feature type="region of interest" description="Disordered" evidence="5">
    <location>
        <begin position="206"/>
        <end position="228"/>
    </location>
</feature>
<feature type="compositionally biased region" description="Basic and acidic residues" evidence="5">
    <location>
        <begin position="1393"/>
        <end position="1413"/>
    </location>
</feature>
<proteinExistence type="predicted"/>
<feature type="region of interest" description="Disordered" evidence="5">
    <location>
        <begin position="1036"/>
        <end position="1070"/>
    </location>
</feature>
<evidence type="ECO:0000256" key="4">
    <source>
        <dbReference type="PROSITE-ProRule" id="PRU00723"/>
    </source>
</evidence>
<dbReference type="SUPFAM" id="SSF90229">
    <property type="entry name" value="CCCH zinc finger"/>
    <property type="match status" value="1"/>
</dbReference>
<feature type="compositionally biased region" description="Polar residues" evidence="5">
    <location>
        <begin position="757"/>
        <end position="774"/>
    </location>
</feature>
<evidence type="ECO:0000256" key="1">
    <source>
        <dbReference type="ARBA" id="ARBA00022723"/>
    </source>
</evidence>
<feature type="region of interest" description="Disordered" evidence="5">
    <location>
        <begin position="258"/>
        <end position="308"/>
    </location>
</feature>
<feature type="region of interest" description="Disordered" evidence="5">
    <location>
        <begin position="324"/>
        <end position="390"/>
    </location>
</feature>
<keyword evidence="3 4" id="KW-0862">Zinc</keyword>
<evidence type="ECO:0000256" key="5">
    <source>
        <dbReference type="SAM" id="MobiDB-lite"/>
    </source>
</evidence>